<protein>
    <submittedName>
        <fullName evidence="1">Uncharacterized protein</fullName>
    </submittedName>
</protein>
<name>A0ABU7JZQ2_9NOCA</name>
<reference evidence="1 2" key="1">
    <citation type="submission" date="2023-08" db="EMBL/GenBank/DDBJ databases">
        <authorList>
            <person name="Girao M."/>
            <person name="Carvalho M.F."/>
        </authorList>
    </citation>
    <scope>NUCLEOTIDE SEQUENCE [LARGE SCALE GENOMIC DNA]</scope>
    <source>
        <strain evidence="1 2">CC-R104</strain>
    </source>
</reference>
<evidence type="ECO:0000313" key="2">
    <source>
        <dbReference type="Proteomes" id="UP001331936"/>
    </source>
</evidence>
<accession>A0ABU7JZQ2</accession>
<sequence length="252" mass="27113">MAHMDLGELACWDPDALHDFGFALGHHAAELERVVGDIRSAGRFREEWAGPAHDAAASRIAEFASAIAAQGDSYRAVCACAYRIAPRLRELHAELADVRQWAAERSLGFAADGSISAAPGVSDTDRGVLHGRLDALTDRATALDEEAAAILARAFDEETANGGDGSGPLLFGGERARLPRLPQVPEVGTDPDQVAQWWQRLDDFDRTALLIERPESIGPLDGIPAGARDLANRALLDIERVRLEQVARQPVA</sequence>
<dbReference type="Proteomes" id="UP001331936">
    <property type="component" value="Unassembled WGS sequence"/>
</dbReference>
<comment type="caution">
    <text evidence="1">The sequence shown here is derived from an EMBL/GenBank/DDBJ whole genome shotgun (WGS) entry which is preliminary data.</text>
</comment>
<proteinExistence type="predicted"/>
<organism evidence="1 2">
    <name type="scientific">Rhodococcus chondri</name>
    <dbReference type="NCBI Taxonomy" id="3065941"/>
    <lineage>
        <taxon>Bacteria</taxon>
        <taxon>Bacillati</taxon>
        <taxon>Actinomycetota</taxon>
        <taxon>Actinomycetes</taxon>
        <taxon>Mycobacteriales</taxon>
        <taxon>Nocardiaceae</taxon>
        <taxon>Rhodococcus</taxon>
    </lineage>
</organism>
<dbReference type="EMBL" id="JAUZMZ010000338">
    <property type="protein sequence ID" value="MEE2035496.1"/>
    <property type="molecule type" value="Genomic_DNA"/>
</dbReference>
<feature type="non-terminal residue" evidence="1">
    <location>
        <position position="252"/>
    </location>
</feature>
<keyword evidence="2" id="KW-1185">Reference proteome</keyword>
<evidence type="ECO:0000313" key="1">
    <source>
        <dbReference type="EMBL" id="MEE2035496.1"/>
    </source>
</evidence>
<gene>
    <name evidence="1" type="ORF">Q8814_25910</name>
</gene>